<dbReference type="Gene3D" id="2.30.30.30">
    <property type="match status" value="1"/>
</dbReference>
<sequence>MLWRPEIRPSGPYDTNRLQRESYYGEPGAFSYSSQACALRVRGHLIMKSHACKITNLKTGTTKSDEKKIIRIRGTDLFSGEKLEYILPAETAVKVPVVNIYKYRVLMLREYGALTLGDPMGGSRPDVNVRGEELKAERDTIYEWMMKNGDVRLELLNVMGRERIIKITATLDSGEELEREFRPNVSKLTRTPKEE</sequence>
<proteinExistence type="predicted"/>
<evidence type="ECO:0000313" key="2">
    <source>
        <dbReference type="EMBL" id="KAF1982491.1"/>
    </source>
</evidence>
<dbReference type="PANTHER" id="PTHR11673">
    <property type="entry name" value="TRANSLATION INITIATION FACTOR 5A FAMILY MEMBER"/>
    <property type="match status" value="1"/>
</dbReference>
<dbReference type="GO" id="GO:0003746">
    <property type="term" value="F:translation elongation factor activity"/>
    <property type="evidence" value="ECO:0007669"/>
    <property type="project" value="InterPro"/>
</dbReference>
<dbReference type="InterPro" id="IPR008991">
    <property type="entry name" value="Translation_prot_SH3-like_sf"/>
</dbReference>
<dbReference type="Proteomes" id="UP000800041">
    <property type="component" value="Unassembled WGS sequence"/>
</dbReference>
<keyword evidence="3" id="KW-1185">Reference proteome</keyword>
<feature type="domain" description="Translation initiation factor 5A-like N-terminal" evidence="1">
    <location>
        <begin position="32"/>
        <end position="89"/>
    </location>
</feature>
<dbReference type="InterPro" id="IPR014722">
    <property type="entry name" value="Rib_uL2_dom2"/>
</dbReference>
<dbReference type="InterPro" id="IPR001884">
    <property type="entry name" value="IF5A-like"/>
</dbReference>
<dbReference type="InterPro" id="IPR048670">
    <property type="entry name" value="IF5A-like_N"/>
</dbReference>
<protein>
    <recommendedName>
        <fullName evidence="1">Translation initiation factor 5A-like N-terminal domain-containing protein</fullName>
    </recommendedName>
</protein>
<dbReference type="AlphaFoldDB" id="A0A6G1GNJ3"/>
<dbReference type="EMBL" id="ML977184">
    <property type="protein sequence ID" value="KAF1982491.1"/>
    <property type="molecule type" value="Genomic_DNA"/>
</dbReference>
<reference evidence="2" key="1">
    <citation type="journal article" date="2020" name="Stud. Mycol.">
        <title>101 Dothideomycetes genomes: a test case for predicting lifestyles and emergence of pathogens.</title>
        <authorList>
            <person name="Haridas S."/>
            <person name="Albert R."/>
            <person name="Binder M."/>
            <person name="Bloem J."/>
            <person name="Labutti K."/>
            <person name="Salamov A."/>
            <person name="Andreopoulos B."/>
            <person name="Baker S."/>
            <person name="Barry K."/>
            <person name="Bills G."/>
            <person name="Bluhm B."/>
            <person name="Cannon C."/>
            <person name="Castanera R."/>
            <person name="Culley D."/>
            <person name="Daum C."/>
            <person name="Ezra D."/>
            <person name="Gonzalez J."/>
            <person name="Henrissat B."/>
            <person name="Kuo A."/>
            <person name="Liang C."/>
            <person name="Lipzen A."/>
            <person name="Lutzoni F."/>
            <person name="Magnuson J."/>
            <person name="Mondo S."/>
            <person name="Nolan M."/>
            <person name="Ohm R."/>
            <person name="Pangilinan J."/>
            <person name="Park H.-J."/>
            <person name="Ramirez L."/>
            <person name="Alfaro M."/>
            <person name="Sun H."/>
            <person name="Tritt A."/>
            <person name="Yoshinaga Y."/>
            <person name="Zwiers L.-H."/>
            <person name="Turgeon B."/>
            <person name="Goodwin S."/>
            <person name="Spatafora J."/>
            <person name="Crous P."/>
            <person name="Grigoriev I."/>
        </authorList>
    </citation>
    <scope>NUCLEOTIDE SEQUENCE</scope>
    <source>
        <strain evidence="2">CBS 113979</strain>
    </source>
</reference>
<dbReference type="GO" id="GO:0003723">
    <property type="term" value="F:RNA binding"/>
    <property type="evidence" value="ECO:0007669"/>
    <property type="project" value="InterPro"/>
</dbReference>
<evidence type="ECO:0000313" key="3">
    <source>
        <dbReference type="Proteomes" id="UP000800041"/>
    </source>
</evidence>
<dbReference type="GO" id="GO:0045901">
    <property type="term" value="P:positive regulation of translational elongation"/>
    <property type="evidence" value="ECO:0007669"/>
    <property type="project" value="InterPro"/>
</dbReference>
<dbReference type="GO" id="GO:0043022">
    <property type="term" value="F:ribosome binding"/>
    <property type="evidence" value="ECO:0007669"/>
    <property type="project" value="InterPro"/>
</dbReference>
<name>A0A6G1GNJ3_9PEZI</name>
<evidence type="ECO:0000259" key="1">
    <source>
        <dbReference type="Pfam" id="PF21485"/>
    </source>
</evidence>
<dbReference type="SUPFAM" id="SSF50104">
    <property type="entry name" value="Translation proteins SH3-like domain"/>
    <property type="match status" value="1"/>
</dbReference>
<organism evidence="2 3">
    <name type="scientific">Aulographum hederae CBS 113979</name>
    <dbReference type="NCBI Taxonomy" id="1176131"/>
    <lineage>
        <taxon>Eukaryota</taxon>
        <taxon>Fungi</taxon>
        <taxon>Dikarya</taxon>
        <taxon>Ascomycota</taxon>
        <taxon>Pezizomycotina</taxon>
        <taxon>Dothideomycetes</taxon>
        <taxon>Pleosporomycetidae</taxon>
        <taxon>Aulographales</taxon>
        <taxon>Aulographaceae</taxon>
    </lineage>
</organism>
<accession>A0A6G1GNJ3</accession>
<dbReference type="Pfam" id="PF21485">
    <property type="entry name" value="IF5A-like_N"/>
    <property type="match status" value="1"/>
</dbReference>
<gene>
    <name evidence="2" type="ORF">K402DRAFT_466784</name>
</gene>